<dbReference type="EC" id="4.2.1.75" evidence="3 9"/>
<comment type="similarity">
    <text evidence="2 9">Belongs to the uroporphyrinogen-III synthase family.</text>
</comment>
<evidence type="ECO:0000313" key="11">
    <source>
        <dbReference type="EMBL" id="SBS70068.1"/>
    </source>
</evidence>
<evidence type="ECO:0000256" key="5">
    <source>
        <dbReference type="ARBA" id="ARBA00023244"/>
    </source>
</evidence>
<accession>A0A1Y5P2A8</accession>
<dbReference type="SUPFAM" id="SSF69618">
    <property type="entry name" value="HemD-like"/>
    <property type="match status" value="1"/>
</dbReference>
<evidence type="ECO:0000259" key="10">
    <source>
        <dbReference type="Pfam" id="PF02602"/>
    </source>
</evidence>
<comment type="catalytic activity">
    <reaction evidence="8 9">
        <text>hydroxymethylbilane = uroporphyrinogen III + H2O</text>
        <dbReference type="Rhea" id="RHEA:18965"/>
        <dbReference type="ChEBI" id="CHEBI:15377"/>
        <dbReference type="ChEBI" id="CHEBI:57308"/>
        <dbReference type="ChEBI" id="CHEBI:57845"/>
        <dbReference type="EC" id="4.2.1.75"/>
    </reaction>
</comment>
<dbReference type="PANTHER" id="PTHR38042:SF1">
    <property type="entry name" value="UROPORPHYRINOGEN-III SYNTHASE, CHLOROPLASTIC"/>
    <property type="match status" value="1"/>
</dbReference>
<dbReference type="Gene3D" id="3.40.50.10090">
    <property type="match status" value="2"/>
</dbReference>
<evidence type="ECO:0000256" key="8">
    <source>
        <dbReference type="ARBA" id="ARBA00048617"/>
    </source>
</evidence>
<protein>
    <recommendedName>
        <fullName evidence="7 9">Uroporphyrinogen-III synthase</fullName>
        <ecNumber evidence="3 9">4.2.1.75</ecNumber>
    </recommendedName>
</protein>
<evidence type="ECO:0000256" key="9">
    <source>
        <dbReference type="RuleBase" id="RU366031"/>
    </source>
</evidence>
<dbReference type="RefSeq" id="WP_295572628.1">
    <property type="nucleotide sequence ID" value="NZ_FLQR01000001.1"/>
</dbReference>
<evidence type="ECO:0000256" key="4">
    <source>
        <dbReference type="ARBA" id="ARBA00023239"/>
    </source>
</evidence>
<evidence type="ECO:0000256" key="3">
    <source>
        <dbReference type="ARBA" id="ARBA00013109"/>
    </source>
</evidence>
<dbReference type="AlphaFoldDB" id="A0A1Y5P2A8"/>
<dbReference type="UniPathway" id="UPA00251">
    <property type="reaction ID" value="UER00320"/>
</dbReference>
<evidence type="ECO:0000256" key="2">
    <source>
        <dbReference type="ARBA" id="ARBA00008133"/>
    </source>
</evidence>
<organism evidence="11">
    <name type="scientific">uncultured Microbacterium sp</name>
    <dbReference type="NCBI Taxonomy" id="191216"/>
    <lineage>
        <taxon>Bacteria</taxon>
        <taxon>Bacillati</taxon>
        <taxon>Actinomycetota</taxon>
        <taxon>Actinomycetes</taxon>
        <taxon>Micrococcales</taxon>
        <taxon>Microbacteriaceae</taxon>
        <taxon>Microbacterium</taxon>
        <taxon>environmental samples</taxon>
    </lineage>
</organism>
<comment type="function">
    <text evidence="6 9">Catalyzes cyclization of the linear tetrapyrrole, hydroxymethylbilane, to the macrocyclic uroporphyrinogen III.</text>
</comment>
<evidence type="ECO:0000256" key="6">
    <source>
        <dbReference type="ARBA" id="ARBA00037589"/>
    </source>
</evidence>
<proteinExistence type="inferred from homology"/>
<dbReference type="GO" id="GO:0004852">
    <property type="term" value="F:uroporphyrinogen-III synthase activity"/>
    <property type="evidence" value="ECO:0007669"/>
    <property type="project" value="UniProtKB-UniRule"/>
</dbReference>
<evidence type="ECO:0000256" key="7">
    <source>
        <dbReference type="ARBA" id="ARBA00040167"/>
    </source>
</evidence>
<keyword evidence="5 9" id="KW-0627">Porphyrin biosynthesis</keyword>
<dbReference type="PANTHER" id="PTHR38042">
    <property type="entry name" value="UROPORPHYRINOGEN-III SYNTHASE, CHLOROPLASTIC"/>
    <property type="match status" value="1"/>
</dbReference>
<gene>
    <name evidence="11" type="ORF">MIPYR_10249</name>
</gene>
<dbReference type="CDD" id="cd06578">
    <property type="entry name" value="HemD"/>
    <property type="match status" value="1"/>
</dbReference>
<sequence>MSLAGARVLVPRGGAWGERVRADLVRRGAEGVIAPLIASAPPRDADARDRAFAALAAGEYAWLFVTSAASVEQLVTHGVRIPAATRIAAVGRATARAVADAGFDVEFVPVGTSSAATMITQWVAGRTPAGTGRCLVLRSDLAQAVISDELELQGYAVDVCIGYRTVGIDLAPAVADDLRAGRIDVVLLTSLSVGRELRRQVGTLPPTTVVATIGPGTTRDAIALGFTVGYTALTQSVDALIAELDDADIRTPTRQETP</sequence>
<name>A0A1Y5P2A8_9MICO</name>
<reference evidence="11" key="1">
    <citation type="submission" date="2016-03" db="EMBL/GenBank/DDBJ databases">
        <authorList>
            <person name="Ploux O."/>
        </authorList>
    </citation>
    <scope>NUCLEOTIDE SEQUENCE</scope>
    <source>
        <strain evidence="11">UC1</strain>
    </source>
</reference>
<dbReference type="InterPro" id="IPR003754">
    <property type="entry name" value="4pyrrol_synth_uPrphyn_synth"/>
</dbReference>
<dbReference type="InterPro" id="IPR039793">
    <property type="entry name" value="UROS/Hem4"/>
</dbReference>
<comment type="pathway">
    <text evidence="1 9">Porphyrin-containing compound metabolism; protoporphyrin-IX biosynthesis; coproporphyrinogen-III from 5-aminolevulinate: step 3/4.</text>
</comment>
<dbReference type="Pfam" id="PF02602">
    <property type="entry name" value="HEM4"/>
    <property type="match status" value="1"/>
</dbReference>
<dbReference type="GO" id="GO:0006782">
    <property type="term" value="P:protoporphyrinogen IX biosynthetic process"/>
    <property type="evidence" value="ECO:0007669"/>
    <property type="project" value="UniProtKB-UniRule"/>
</dbReference>
<dbReference type="EMBL" id="FLQR01000001">
    <property type="protein sequence ID" value="SBS70068.1"/>
    <property type="molecule type" value="Genomic_DNA"/>
</dbReference>
<evidence type="ECO:0000256" key="1">
    <source>
        <dbReference type="ARBA" id="ARBA00004772"/>
    </source>
</evidence>
<keyword evidence="4 9" id="KW-0456">Lyase</keyword>
<dbReference type="GO" id="GO:0006780">
    <property type="term" value="P:uroporphyrinogen III biosynthetic process"/>
    <property type="evidence" value="ECO:0007669"/>
    <property type="project" value="UniProtKB-UniRule"/>
</dbReference>
<feature type="domain" description="Tetrapyrrole biosynthesis uroporphyrinogen III synthase" evidence="10">
    <location>
        <begin position="21"/>
        <end position="242"/>
    </location>
</feature>
<dbReference type="InterPro" id="IPR036108">
    <property type="entry name" value="4pyrrol_syn_uPrphyn_synt_sf"/>
</dbReference>